<keyword evidence="2" id="KW-1185">Reference proteome</keyword>
<dbReference type="RefSeq" id="XP_026736757.1">
    <property type="nucleotide sequence ID" value="XM_026880956.1"/>
</dbReference>
<dbReference type="AlphaFoldDB" id="A0A7E5W8E3"/>
<evidence type="ECO:0000256" key="1">
    <source>
        <dbReference type="SAM" id="MobiDB-lite"/>
    </source>
</evidence>
<organism evidence="2 3">
    <name type="scientific">Trichoplusia ni</name>
    <name type="common">Cabbage looper</name>
    <dbReference type="NCBI Taxonomy" id="7111"/>
    <lineage>
        <taxon>Eukaryota</taxon>
        <taxon>Metazoa</taxon>
        <taxon>Ecdysozoa</taxon>
        <taxon>Arthropoda</taxon>
        <taxon>Hexapoda</taxon>
        <taxon>Insecta</taxon>
        <taxon>Pterygota</taxon>
        <taxon>Neoptera</taxon>
        <taxon>Endopterygota</taxon>
        <taxon>Lepidoptera</taxon>
        <taxon>Glossata</taxon>
        <taxon>Ditrysia</taxon>
        <taxon>Noctuoidea</taxon>
        <taxon>Noctuidae</taxon>
        <taxon>Plusiinae</taxon>
        <taxon>Trichoplusia</taxon>
    </lineage>
</organism>
<evidence type="ECO:0000313" key="3">
    <source>
        <dbReference type="RefSeq" id="XP_026736757.1"/>
    </source>
</evidence>
<evidence type="ECO:0000313" key="2">
    <source>
        <dbReference type="Proteomes" id="UP000322000"/>
    </source>
</evidence>
<name>A0A7E5W8E3_TRINI</name>
<feature type="region of interest" description="Disordered" evidence="1">
    <location>
        <begin position="65"/>
        <end position="106"/>
    </location>
</feature>
<protein>
    <submittedName>
        <fullName evidence="3">Uncharacterized protein LOC113500249</fullName>
    </submittedName>
</protein>
<dbReference type="Proteomes" id="UP000322000">
    <property type="component" value="Chromosome 13"/>
</dbReference>
<proteinExistence type="predicted"/>
<dbReference type="InParanoid" id="A0A7E5W8E3"/>
<dbReference type="GeneID" id="113500249"/>
<gene>
    <name evidence="3" type="primary">LOC113500249</name>
</gene>
<dbReference type="KEGG" id="tnl:113500249"/>
<sequence length="143" mass="15910">MSLRQRAGGWRRGRSRPAAAALASRVPARAAAPNYDPYRIKVPDVVVPPFPPSNAKRTGVVFTTTDQHGHGQEPYHHHHHHQNQGPPVFQQGPEAQASEDTDPKDETFLGVLKGFFGKFKGKQGKGEGDAMMKHDMELQWLRL</sequence>
<reference evidence="3" key="1">
    <citation type="submission" date="2025-08" db="UniProtKB">
        <authorList>
            <consortium name="RefSeq"/>
        </authorList>
    </citation>
    <scope>IDENTIFICATION</scope>
</reference>
<feature type="region of interest" description="Disordered" evidence="1">
    <location>
        <begin position="1"/>
        <end position="21"/>
    </location>
</feature>
<accession>A0A7E5W8E3</accession>